<evidence type="ECO:0000256" key="5">
    <source>
        <dbReference type="ARBA" id="ARBA00022723"/>
    </source>
</evidence>
<evidence type="ECO:0000256" key="6">
    <source>
        <dbReference type="ARBA" id="ARBA00022741"/>
    </source>
</evidence>
<dbReference type="GO" id="GO:0052855">
    <property type="term" value="F:ADP-dependent NAD(P)H-hydrate dehydratase activity"/>
    <property type="evidence" value="ECO:0007669"/>
    <property type="project" value="UniProtKB-UniRule"/>
</dbReference>
<feature type="binding site" evidence="17">
    <location>
        <position position="333"/>
    </location>
    <ligand>
        <name>(6S)-NADPHX</name>
        <dbReference type="ChEBI" id="CHEBI:64076"/>
    </ligand>
</feature>
<dbReference type="InterPro" id="IPR029056">
    <property type="entry name" value="Ribokinase-like"/>
</dbReference>
<name>A0A6B0U4D4_9RHOB</name>
<evidence type="ECO:0000256" key="10">
    <source>
        <dbReference type="ARBA" id="ARBA00023027"/>
    </source>
</evidence>
<feature type="binding site" evidence="18">
    <location>
        <position position="135"/>
    </location>
    <ligand>
        <name>K(+)</name>
        <dbReference type="ChEBI" id="CHEBI:29103"/>
    </ligand>
</feature>
<dbReference type="NCBIfam" id="TIGR00197">
    <property type="entry name" value="yjeF_nterm"/>
    <property type="match status" value="1"/>
</dbReference>
<dbReference type="EC" id="4.2.1.136" evidence="19"/>
<comment type="catalytic activity">
    <reaction evidence="15 17 19">
        <text>(6S)-NADHX + ADP = AMP + phosphate + NADH + H(+)</text>
        <dbReference type="Rhea" id="RHEA:32223"/>
        <dbReference type="ChEBI" id="CHEBI:15378"/>
        <dbReference type="ChEBI" id="CHEBI:43474"/>
        <dbReference type="ChEBI" id="CHEBI:57945"/>
        <dbReference type="ChEBI" id="CHEBI:64074"/>
        <dbReference type="ChEBI" id="CHEBI:456215"/>
        <dbReference type="ChEBI" id="CHEBI:456216"/>
        <dbReference type="EC" id="4.2.1.136"/>
    </reaction>
</comment>
<comment type="cofactor">
    <cofactor evidence="17">
        <name>Mg(2+)</name>
        <dbReference type="ChEBI" id="CHEBI:18420"/>
    </cofactor>
</comment>
<accession>A0A6B0U4D4</accession>
<evidence type="ECO:0000313" key="23">
    <source>
        <dbReference type="Proteomes" id="UP000436016"/>
    </source>
</evidence>
<comment type="similarity">
    <text evidence="17">Belongs to the NnrD/CARKD family.</text>
</comment>
<dbReference type="SUPFAM" id="SSF64153">
    <property type="entry name" value="YjeF N-terminal domain-like"/>
    <property type="match status" value="1"/>
</dbReference>
<evidence type="ECO:0000256" key="12">
    <source>
        <dbReference type="ARBA" id="ARBA00023239"/>
    </source>
</evidence>
<dbReference type="GO" id="GO:0046496">
    <property type="term" value="P:nicotinamide nucleotide metabolic process"/>
    <property type="evidence" value="ECO:0007669"/>
    <property type="project" value="UniProtKB-UniRule"/>
</dbReference>
<comment type="caution">
    <text evidence="18">Lacks conserved residue(s) required for the propagation of feature annotation.</text>
</comment>
<keyword evidence="23" id="KW-1185">Reference proteome</keyword>
<feature type="binding site" evidence="17">
    <location>
        <position position="386"/>
    </location>
    <ligand>
        <name>(6S)-NADPHX</name>
        <dbReference type="ChEBI" id="CHEBI:64076"/>
    </ligand>
</feature>
<feature type="binding site" evidence="17">
    <location>
        <position position="270"/>
    </location>
    <ligand>
        <name>(6S)-NADPHX</name>
        <dbReference type="ChEBI" id="CHEBI:64076"/>
    </ligand>
</feature>
<feature type="binding site" evidence="18">
    <location>
        <begin position="70"/>
        <end position="74"/>
    </location>
    <ligand>
        <name>(6S)-NADPHX</name>
        <dbReference type="ChEBI" id="CHEBI:64076"/>
    </ligand>
</feature>
<keyword evidence="8 17" id="KW-0521">NADP</keyword>
<dbReference type="NCBIfam" id="TIGR00196">
    <property type="entry name" value="yjeF_cterm"/>
    <property type="match status" value="1"/>
</dbReference>
<evidence type="ECO:0000256" key="17">
    <source>
        <dbReference type="HAMAP-Rule" id="MF_01965"/>
    </source>
</evidence>
<dbReference type="GO" id="GO:0005524">
    <property type="term" value="F:ATP binding"/>
    <property type="evidence" value="ECO:0007669"/>
    <property type="project" value="UniProtKB-UniRule"/>
</dbReference>
<comment type="similarity">
    <text evidence="3 19">In the N-terminal section; belongs to the NnrE/AIBP family.</text>
</comment>
<keyword evidence="10 17" id="KW-0520">NAD</keyword>
<dbReference type="InterPro" id="IPR030677">
    <property type="entry name" value="Nnr"/>
</dbReference>
<evidence type="ECO:0000256" key="15">
    <source>
        <dbReference type="ARBA" id="ARBA00048238"/>
    </source>
</evidence>
<dbReference type="InterPro" id="IPR017953">
    <property type="entry name" value="Carbohydrate_kinase_pred_CS"/>
</dbReference>
<feature type="binding site" evidence="18">
    <location>
        <position position="174"/>
    </location>
    <ligand>
        <name>K(+)</name>
        <dbReference type="ChEBI" id="CHEBI:29103"/>
    </ligand>
</feature>
<dbReference type="GO" id="GO:0046872">
    <property type="term" value="F:metal ion binding"/>
    <property type="evidence" value="ECO:0007669"/>
    <property type="project" value="UniProtKB-UniRule"/>
</dbReference>
<keyword evidence="6 17" id="KW-0547">Nucleotide-binding</keyword>
<evidence type="ECO:0000256" key="2">
    <source>
        <dbReference type="ARBA" id="ARBA00000909"/>
    </source>
</evidence>
<dbReference type="PROSITE" id="PS01050">
    <property type="entry name" value="YJEF_C_2"/>
    <property type="match status" value="1"/>
</dbReference>
<comment type="caution">
    <text evidence="22">The sequence shown here is derived from an EMBL/GenBank/DDBJ whole genome shotgun (WGS) entry which is preliminary data.</text>
</comment>
<sequence>MAATANGEGVPLLTARTMADVEAQAMASGAVSGGWLMARAGEAVVAAIGDRWPAFARAPARALILCGPGNNGGDGFVIASRLQERGWTVTCVQADPSAEMPPDAAAAREDWQNRSDIKSFSDLEGTHWTVDLIVDALFGTGLTRALGGPFAELPAKIADARSAGTRVVAVDAPSGLCLDSGRVIGAQAVVADLTVQFAWAKAGAILGHGPDHCGWLDLRSIGLERWTHALPDDLAKLVARPDSPDKRAGAHKYGHGALLVLGGPPGAGGAARLAARAGLRIGAGLVTLAVPKAALPENAARLDAVMLAAMPDAAGLAGLAETRKATALCLGPGLGLGLGSGSRARVLAALETGLPSVLDADALTVFADAPDQLFEAVHEKTVLTPHGGEFKRLFPDLAAQLADPVTTGPAFSRIDAARAAAERAGATILLKGPDTVIAAPDGSVAVHAACYDAAAPWLATAGAGDVLAGLIAGLLARGWDGPRAAATAAWIHADAARRLGPGLIAEDLPDMVPAVLRGLNDTPSGR</sequence>
<feature type="binding site" evidence="17">
    <location>
        <begin position="431"/>
        <end position="435"/>
    </location>
    <ligand>
        <name>AMP</name>
        <dbReference type="ChEBI" id="CHEBI:456215"/>
    </ligand>
</feature>
<comment type="cofactor">
    <cofactor evidence="18 19">
        <name>K(+)</name>
        <dbReference type="ChEBI" id="CHEBI:29103"/>
    </cofactor>
    <text evidence="18 19">Binds 1 potassium ion per subunit.</text>
</comment>
<dbReference type="InterPro" id="IPR000631">
    <property type="entry name" value="CARKD"/>
</dbReference>
<dbReference type="Gene3D" id="3.40.1190.20">
    <property type="match status" value="1"/>
</dbReference>
<dbReference type="PANTHER" id="PTHR12592">
    <property type="entry name" value="ATP-DEPENDENT (S)-NAD(P)H-HYDRATE DEHYDRATASE FAMILY MEMBER"/>
    <property type="match status" value="1"/>
</dbReference>
<evidence type="ECO:0000256" key="13">
    <source>
        <dbReference type="ARBA" id="ARBA00023268"/>
    </source>
</evidence>
<keyword evidence="5 18" id="KW-0479">Metal-binding</keyword>
<feature type="binding site" evidence="17">
    <location>
        <position position="464"/>
    </location>
    <ligand>
        <name>AMP</name>
        <dbReference type="ChEBI" id="CHEBI:456215"/>
    </ligand>
</feature>
<evidence type="ECO:0000256" key="11">
    <source>
        <dbReference type="ARBA" id="ARBA00023235"/>
    </source>
</evidence>
<protein>
    <recommendedName>
        <fullName evidence="19">Bifunctional NAD(P)H-hydrate repair enzyme</fullName>
    </recommendedName>
    <alternativeName>
        <fullName evidence="19">Nicotinamide nucleotide repair protein</fullName>
    </alternativeName>
    <domain>
        <recommendedName>
            <fullName evidence="19">ADP-dependent (S)-NAD(P)H-hydrate dehydratase</fullName>
            <ecNumber evidence="19">4.2.1.136</ecNumber>
        </recommendedName>
        <alternativeName>
            <fullName evidence="19">ADP-dependent NAD(P)HX dehydratase</fullName>
        </alternativeName>
    </domain>
    <domain>
        <recommendedName>
            <fullName evidence="19">NAD(P)H-hydrate epimerase</fullName>
            <ecNumber evidence="19">5.1.99.6</ecNumber>
        </recommendedName>
    </domain>
</protein>
<comment type="similarity">
    <text evidence="18">Belongs to the NnrE/AIBP family.</text>
</comment>
<feature type="domain" description="YjeF N-terminal" evidence="21">
    <location>
        <begin position="18"/>
        <end position="229"/>
    </location>
</feature>
<comment type="function">
    <text evidence="17">Catalyzes the dehydration of the S-form of NAD(P)HX at the expense of ADP, which is converted to AMP. Together with NAD(P)HX epimerase, which catalyzes the epimerization of the S- and R-forms, the enzyme allows the repair of both epimers of NAD(P)HX, a damaged form of NAD(P)H that is a result of enzymatic or heat-dependent hydration.</text>
</comment>
<proteinExistence type="inferred from homology"/>
<evidence type="ECO:0000313" key="22">
    <source>
        <dbReference type="EMBL" id="MXU65801.1"/>
    </source>
</evidence>
<comment type="similarity">
    <text evidence="4 19">In the C-terminal section; belongs to the NnrD/CARKD family.</text>
</comment>
<organism evidence="22 23">
    <name type="scientific">Oceanomicrobium pacificus</name>
    <dbReference type="NCBI Taxonomy" id="2692916"/>
    <lineage>
        <taxon>Bacteria</taxon>
        <taxon>Pseudomonadati</taxon>
        <taxon>Pseudomonadota</taxon>
        <taxon>Alphaproteobacteria</taxon>
        <taxon>Rhodobacterales</taxon>
        <taxon>Paracoccaceae</taxon>
        <taxon>Oceanomicrobium</taxon>
    </lineage>
</organism>
<comment type="catalytic activity">
    <reaction evidence="2 18 19">
        <text>(6R)-NADPHX = (6S)-NADPHX</text>
        <dbReference type="Rhea" id="RHEA:32227"/>
        <dbReference type="ChEBI" id="CHEBI:64076"/>
        <dbReference type="ChEBI" id="CHEBI:64077"/>
        <dbReference type="EC" id="5.1.99.6"/>
    </reaction>
</comment>
<comment type="subunit">
    <text evidence="17">Homotetramer.</text>
</comment>
<dbReference type="GO" id="GO:0052856">
    <property type="term" value="F:NAD(P)HX epimerase activity"/>
    <property type="evidence" value="ECO:0007669"/>
    <property type="project" value="UniProtKB-UniRule"/>
</dbReference>
<feature type="binding site" evidence="18">
    <location>
        <begin position="139"/>
        <end position="145"/>
    </location>
    <ligand>
        <name>(6S)-NADPHX</name>
        <dbReference type="ChEBI" id="CHEBI:64076"/>
    </ligand>
</feature>
<dbReference type="PROSITE" id="PS51383">
    <property type="entry name" value="YJEF_C_3"/>
    <property type="match status" value="1"/>
</dbReference>
<dbReference type="PROSITE" id="PS51385">
    <property type="entry name" value="YJEF_N"/>
    <property type="match status" value="1"/>
</dbReference>
<dbReference type="Proteomes" id="UP000436016">
    <property type="component" value="Unassembled WGS sequence"/>
</dbReference>
<evidence type="ECO:0000256" key="1">
    <source>
        <dbReference type="ARBA" id="ARBA00000013"/>
    </source>
</evidence>
<comment type="catalytic activity">
    <reaction evidence="1 18 19">
        <text>(6R)-NADHX = (6S)-NADHX</text>
        <dbReference type="Rhea" id="RHEA:32215"/>
        <dbReference type="ChEBI" id="CHEBI:64074"/>
        <dbReference type="ChEBI" id="CHEBI:64075"/>
        <dbReference type="EC" id="5.1.99.6"/>
    </reaction>
</comment>
<evidence type="ECO:0000256" key="14">
    <source>
        <dbReference type="ARBA" id="ARBA00025153"/>
    </source>
</evidence>
<dbReference type="Pfam" id="PF01256">
    <property type="entry name" value="Carb_kinase"/>
    <property type="match status" value="1"/>
</dbReference>
<dbReference type="EC" id="5.1.99.6" evidence="19"/>
<feature type="binding site" evidence="18">
    <location>
        <position position="171"/>
    </location>
    <ligand>
        <name>(6S)-NADPHX</name>
        <dbReference type="ChEBI" id="CHEBI:64076"/>
    </ligand>
</feature>
<dbReference type="SUPFAM" id="SSF53613">
    <property type="entry name" value="Ribokinase-like"/>
    <property type="match status" value="1"/>
</dbReference>
<dbReference type="PIRSF" id="PIRSF017184">
    <property type="entry name" value="Nnr"/>
    <property type="match status" value="1"/>
</dbReference>
<dbReference type="AlphaFoldDB" id="A0A6B0U4D4"/>
<dbReference type="InterPro" id="IPR004443">
    <property type="entry name" value="YjeF_N_dom"/>
</dbReference>
<dbReference type="Gene3D" id="3.40.50.10260">
    <property type="entry name" value="YjeF N-terminal domain"/>
    <property type="match status" value="1"/>
</dbReference>
<evidence type="ECO:0000256" key="16">
    <source>
        <dbReference type="ARBA" id="ARBA00049209"/>
    </source>
</evidence>
<dbReference type="HAMAP" id="MF_01965">
    <property type="entry name" value="NADHX_dehydratase"/>
    <property type="match status" value="1"/>
</dbReference>
<comment type="function">
    <text evidence="18">Catalyzes the epimerization of the S- and R-forms of NAD(P)HX, a damaged form of NAD(P)H that is a result of enzymatic or heat-dependent hydration. This is a prerequisite for the S-specific NAD(P)H-hydrate dehydratase to allow the repair of both epimers of NAD(P)HX.</text>
</comment>
<keyword evidence="13" id="KW-0511">Multifunctional enzyme</keyword>
<evidence type="ECO:0000259" key="20">
    <source>
        <dbReference type="PROSITE" id="PS51383"/>
    </source>
</evidence>
<evidence type="ECO:0000256" key="4">
    <source>
        <dbReference type="ARBA" id="ARBA00009524"/>
    </source>
</evidence>
<dbReference type="InterPro" id="IPR036652">
    <property type="entry name" value="YjeF_N_dom_sf"/>
</dbReference>
<feature type="binding site" evidence="17">
    <location>
        <position position="465"/>
    </location>
    <ligand>
        <name>(6S)-NADPHX</name>
        <dbReference type="ChEBI" id="CHEBI:64076"/>
    </ligand>
</feature>
<feature type="binding site" evidence="18">
    <location>
        <position position="71"/>
    </location>
    <ligand>
        <name>K(+)</name>
        <dbReference type="ChEBI" id="CHEBI:29103"/>
    </ligand>
</feature>
<comment type="function">
    <text evidence="14 19">Bifunctional enzyme that catalyzes the epimerization of the S- and R-forms of NAD(P)HX and the dehydration of the S-form of NAD(P)HX at the expense of ADP, which is converted to AMP. This allows the repair of both epimers of NAD(P)HX, a damaged form of NAD(P)H that is a result of enzymatic or heat-dependent hydration.</text>
</comment>
<evidence type="ECO:0000256" key="8">
    <source>
        <dbReference type="ARBA" id="ARBA00022857"/>
    </source>
</evidence>
<evidence type="ECO:0000256" key="3">
    <source>
        <dbReference type="ARBA" id="ARBA00006001"/>
    </source>
</evidence>
<evidence type="ECO:0000256" key="7">
    <source>
        <dbReference type="ARBA" id="ARBA00022840"/>
    </source>
</evidence>
<dbReference type="HAMAP" id="MF_01966">
    <property type="entry name" value="NADHX_epimerase"/>
    <property type="match status" value="1"/>
</dbReference>
<evidence type="ECO:0000256" key="19">
    <source>
        <dbReference type="PIRNR" id="PIRNR017184"/>
    </source>
</evidence>
<keyword evidence="9 18" id="KW-0630">Potassium</keyword>
<dbReference type="EMBL" id="WUWG01000003">
    <property type="protein sequence ID" value="MXU65801.1"/>
    <property type="molecule type" value="Genomic_DNA"/>
</dbReference>
<keyword evidence="12 17" id="KW-0456">Lyase</keyword>
<gene>
    <name evidence="18" type="primary">nnrE</name>
    <name evidence="17" type="synonym">nnrD</name>
    <name evidence="22" type="ORF">GSH16_10100</name>
</gene>
<keyword evidence="7 17" id="KW-0067">ATP-binding</keyword>
<keyword evidence="11 18" id="KW-0413">Isomerase</keyword>
<feature type="domain" description="YjeF C-terminal" evidence="20">
    <location>
        <begin position="235"/>
        <end position="519"/>
    </location>
</feature>
<evidence type="ECO:0000256" key="9">
    <source>
        <dbReference type="ARBA" id="ARBA00022958"/>
    </source>
</evidence>
<reference evidence="22 23" key="1">
    <citation type="submission" date="2019-12" db="EMBL/GenBank/DDBJ databases">
        <title>Strain KN286 was isolated from seawater, which was collected from Caroline Seamount in the tropical western Pacific.</title>
        <authorList>
            <person name="Wang Q."/>
        </authorList>
    </citation>
    <scope>NUCLEOTIDE SEQUENCE [LARGE SCALE GENOMIC DNA]</scope>
    <source>
        <strain evidence="22 23">KN286</strain>
    </source>
</reference>
<comment type="catalytic activity">
    <reaction evidence="16 17 19">
        <text>(6S)-NADPHX + ADP = AMP + phosphate + NADPH + H(+)</text>
        <dbReference type="Rhea" id="RHEA:32235"/>
        <dbReference type="ChEBI" id="CHEBI:15378"/>
        <dbReference type="ChEBI" id="CHEBI:43474"/>
        <dbReference type="ChEBI" id="CHEBI:57783"/>
        <dbReference type="ChEBI" id="CHEBI:64076"/>
        <dbReference type="ChEBI" id="CHEBI:456215"/>
        <dbReference type="ChEBI" id="CHEBI:456216"/>
        <dbReference type="EC" id="4.2.1.136"/>
    </reaction>
</comment>
<dbReference type="CDD" id="cd01171">
    <property type="entry name" value="YXKO-related"/>
    <property type="match status" value="1"/>
</dbReference>
<dbReference type="PANTHER" id="PTHR12592:SF0">
    <property type="entry name" value="ATP-DEPENDENT (S)-NAD(P)H-HYDRATE DEHYDRATASE"/>
    <property type="match status" value="1"/>
</dbReference>
<evidence type="ECO:0000259" key="21">
    <source>
        <dbReference type="PROSITE" id="PS51385"/>
    </source>
</evidence>
<dbReference type="Pfam" id="PF03853">
    <property type="entry name" value="YjeF_N"/>
    <property type="match status" value="1"/>
</dbReference>
<evidence type="ECO:0000256" key="18">
    <source>
        <dbReference type="HAMAP-Rule" id="MF_01966"/>
    </source>
</evidence>
<dbReference type="GO" id="GO:0110051">
    <property type="term" value="P:metabolite repair"/>
    <property type="evidence" value="ECO:0007669"/>
    <property type="project" value="TreeGrafter"/>
</dbReference>